<organism evidence="2 3">
    <name type="scientific">Globodera pallida</name>
    <name type="common">Potato cyst nematode worm</name>
    <name type="synonym">Heterodera pallida</name>
    <dbReference type="NCBI Taxonomy" id="36090"/>
    <lineage>
        <taxon>Eukaryota</taxon>
        <taxon>Metazoa</taxon>
        <taxon>Ecdysozoa</taxon>
        <taxon>Nematoda</taxon>
        <taxon>Chromadorea</taxon>
        <taxon>Rhabditida</taxon>
        <taxon>Tylenchina</taxon>
        <taxon>Tylenchomorpha</taxon>
        <taxon>Tylenchoidea</taxon>
        <taxon>Heteroderidae</taxon>
        <taxon>Heteroderinae</taxon>
        <taxon>Globodera</taxon>
    </lineage>
</organism>
<sequence length="243" mass="26638">MPKMDMEKCQPTYTTSTPVCTASNHCPTRALHPRHAGGILRSSPIIMLLLVFCCLMAQHRNGGADAFLLAHRKMFVPFASTRIGALKMASSSSAAAEQLTTAVENLKNAVNKAAEFTLPTNLVGFLVVPKNSAIAGGGKFAKNVFPESVATHDDDEQIDDDELVNDDAKPVKSILVYASGSEEQNTDSAETFTEDEQLRMVKRMHHLSILRKIGSPGANIPASRLFGPLRQRELKRRAWMIQY</sequence>
<dbReference type="WBParaSite" id="GPLIN_001315600">
    <property type="protein sequence ID" value="GPLIN_001315600"/>
    <property type="gene ID" value="GPLIN_001315600"/>
</dbReference>
<evidence type="ECO:0000313" key="3">
    <source>
        <dbReference type="WBParaSite" id="GPLIN_001315600"/>
    </source>
</evidence>
<reference evidence="2" key="2">
    <citation type="submission" date="2014-05" db="EMBL/GenBank/DDBJ databases">
        <title>The genome and life-stage specific transcriptomes of Globodera pallida elucidate key aspects of plant parasitism by a cyst nematode.</title>
        <authorList>
            <person name="Cotton J.A."/>
            <person name="Lilley C.J."/>
            <person name="Jones L.M."/>
            <person name="Kikuchi T."/>
            <person name="Reid A.J."/>
            <person name="Thorpe P."/>
            <person name="Tsai I.J."/>
            <person name="Beasley H."/>
            <person name="Blok V."/>
            <person name="Cock P.J.A."/>
            <person name="Van den Akker S.E."/>
            <person name="Holroyd N."/>
            <person name="Hunt M."/>
            <person name="Mantelin S."/>
            <person name="Naghra H."/>
            <person name="Pain A."/>
            <person name="Palomares-Rius J.E."/>
            <person name="Zarowiecki M."/>
            <person name="Berriman M."/>
            <person name="Jones J.T."/>
            <person name="Urwin P.E."/>
        </authorList>
    </citation>
    <scope>NUCLEOTIDE SEQUENCE [LARGE SCALE GENOMIC DNA]</scope>
    <source>
        <strain evidence="2">Lindley</strain>
    </source>
</reference>
<protein>
    <submittedName>
        <fullName evidence="3">AMP_N domain-containing protein</fullName>
    </submittedName>
</protein>
<proteinExistence type="predicted"/>
<name>A0A183CJV0_GLOPA</name>
<keyword evidence="1" id="KW-1133">Transmembrane helix</keyword>
<accession>A0A183CJV0</accession>
<reference evidence="2" key="1">
    <citation type="submission" date="2013-12" db="EMBL/GenBank/DDBJ databases">
        <authorList>
            <person name="Aslett M."/>
        </authorList>
    </citation>
    <scope>NUCLEOTIDE SEQUENCE [LARGE SCALE GENOMIC DNA]</scope>
    <source>
        <strain evidence="2">Lindley</strain>
    </source>
</reference>
<reference evidence="3" key="3">
    <citation type="submission" date="2016-06" db="UniProtKB">
        <authorList>
            <consortium name="WormBaseParasite"/>
        </authorList>
    </citation>
    <scope>IDENTIFICATION</scope>
</reference>
<keyword evidence="1" id="KW-0472">Membrane</keyword>
<evidence type="ECO:0000256" key="1">
    <source>
        <dbReference type="SAM" id="Phobius"/>
    </source>
</evidence>
<keyword evidence="1" id="KW-0812">Transmembrane</keyword>
<keyword evidence="2" id="KW-1185">Reference proteome</keyword>
<dbReference type="AlphaFoldDB" id="A0A183CJV0"/>
<feature type="transmembrane region" description="Helical" evidence="1">
    <location>
        <begin position="39"/>
        <end position="58"/>
    </location>
</feature>
<evidence type="ECO:0000313" key="2">
    <source>
        <dbReference type="Proteomes" id="UP000050741"/>
    </source>
</evidence>
<dbReference type="Proteomes" id="UP000050741">
    <property type="component" value="Unassembled WGS sequence"/>
</dbReference>